<feature type="active site" description="Electrophile" evidence="7">
    <location>
        <position position="98"/>
    </location>
</feature>
<keyword evidence="10" id="KW-1185">Reference proteome</keyword>
<evidence type="ECO:0000256" key="6">
    <source>
        <dbReference type="ARBA" id="ARBA00023235"/>
    </source>
</evidence>
<comment type="pathway">
    <text evidence="7 8">Carbohydrate biosynthesis; gluconeogenesis.</text>
</comment>
<dbReference type="GO" id="GO:0006094">
    <property type="term" value="P:gluconeogenesis"/>
    <property type="evidence" value="ECO:0007669"/>
    <property type="project" value="UniProtKB-UniRule"/>
</dbReference>
<feature type="active site" description="Proton acceptor" evidence="7">
    <location>
        <position position="170"/>
    </location>
</feature>
<dbReference type="GO" id="GO:0046166">
    <property type="term" value="P:glyceraldehyde-3-phosphate biosynthetic process"/>
    <property type="evidence" value="ECO:0007669"/>
    <property type="project" value="TreeGrafter"/>
</dbReference>
<protein>
    <recommendedName>
        <fullName evidence="7 8">Triosephosphate isomerase</fullName>
        <shortName evidence="7">TIM</shortName>
        <shortName evidence="7">TPI</shortName>
        <ecNumber evidence="7 8">5.3.1.1</ecNumber>
    </recommendedName>
    <alternativeName>
        <fullName evidence="7">Triose-phosphate isomerase</fullName>
    </alternativeName>
</protein>
<feature type="binding site" evidence="7">
    <location>
        <begin position="9"/>
        <end position="11"/>
    </location>
    <ligand>
        <name>substrate</name>
    </ligand>
</feature>
<dbReference type="NCBIfam" id="TIGR00419">
    <property type="entry name" value="tim"/>
    <property type="match status" value="1"/>
</dbReference>
<comment type="subcellular location">
    <subcellularLocation>
        <location evidence="7 8">Cytoplasm</location>
    </subcellularLocation>
</comment>
<evidence type="ECO:0000256" key="8">
    <source>
        <dbReference type="RuleBase" id="RU363013"/>
    </source>
</evidence>
<keyword evidence="5 7" id="KW-0324">Glycolysis</keyword>
<keyword evidence="3 7" id="KW-0312">Gluconeogenesis</keyword>
<dbReference type="SUPFAM" id="SSF51351">
    <property type="entry name" value="Triosephosphate isomerase (TIM)"/>
    <property type="match status" value="1"/>
</dbReference>
<dbReference type="InterPro" id="IPR000652">
    <property type="entry name" value="Triosephosphate_isomerase"/>
</dbReference>
<proteinExistence type="inferred from homology"/>
<feature type="binding site" evidence="7">
    <location>
        <position position="216"/>
    </location>
    <ligand>
        <name>substrate</name>
    </ligand>
</feature>
<dbReference type="AlphaFoldDB" id="A0A2S2DRC6"/>
<dbReference type="Pfam" id="PF00121">
    <property type="entry name" value="TIM"/>
    <property type="match status" value="1"/>
</dbReference>
<feature type="binding site" evidence="7">
    <location>
        <begin position="237"/>
        <end position="238"/>
    </location>
    <ligand>
        <name>substrate</name>
    </ligand>
</feature>
<dbReference type="EMBL" id="CP029346">
    <property type="protein sequence ID" value="AWL07943.1"/>
    <property type="molecule type" value="Genomic_DNA"/>
</dbReference>
<dbReference type="InterPro" id="IPR035990">
    <property type="entry name" value="TIM_sf"/>
</dbReference>
<comment type="subunit">
    <text evidence="7 8">Homodimer.</text>
</comment>
<comment type="pathway">
    <text evidence="1 7 8">Carbohydrate degradation; glycolysis; D-glyceraldehyde 3-phosphate from glycerone phosphate: step 1/1.</text>
</comment>
<comment type="similarity">
    <text evidence="2 7 8">Belongs to the triosephosphate isomerase family.</text>
</comment>
<evidence type="ECO:0000313" key="10">
    <source>
        <dbReference type="Proteomes" id="UP000245468"/>
    </source>
</evidence>
<dbReference type="InterPro" id="IPR022896">
    <property type="entry name" value="TrioseP_Isoase_bac/euk"/>
</dbReference>
<evidence type="ECO:0000313" key="9">
    <source>
        <dbReference type="EMBL" id="AWL07943.1"/>
    </source>
</evidence>
<evidence type="ECO:0000256" key="5">
    <source>
        <dbReference type="ARBA" id="ARBA00023152"/>
    </source>
</evidence>
<dbReference type="PROSITE" id="PS00171">
    <property type="entry name" value="TIM_1"/>
    <property type="match status" value="1"/>
</dbReference>
<dbReference type="CDD" id="cd00311">
    <property type="entry name" value="TIM"/>
    <property type="match status" value="1"/>
</dbReference>
<keyword evidence="4 7" id="KW-0963">Cytoplasm</keyword>
<evidence type="ECO:0000256" key="7">
    <source>
        <dbReference type="HAMAP-Rule" id="MF_00147"/>
    </source>
</evidence>
<accession>A0A2S2DRC6</accession>
<sequence length="253" mass="26478">MRKKIVAGNWKMNKTAAEAVALAAEVAALVKSDVPSNVQVIMAPPSLFISEVNKATEGIANLSVSAQTCHEKASGAYTGEISAPMLASAGVPYVILGHSERRQYFQESNAQLAAKVDAALENKLTPIFCCGESLELREGGEFLAFVAQQLTESLFHLSAEAFGQVVIAYEPIWAIGTGLTASSAQAQEMHAYLRQHIAGKYGQAVADACSILYGGSCNAQNAAELFACADVDGGLIGGASLKAGDFITIAKSF</sequence>
<reference evidence="10" key="1">
    <citation type="submission" date="2018-05" db="EMBL/GenBank/DDBJ databases">
        <title>Pseudarcicella sp. HME7025 Genome sequencing and assembly.</title>
        <authorList>
            <person name="Kim H."/>
            <person name="Kang H."/>
            <person name="Joh K."/>
        </authorList>
    </citation>
    <scope>NUCLEOTIDE SEQUENCE [LARGE SCALE GENOMIC DNA]</scope>
    <source>
        <strain evidence="10">HME7025</strain>
    </source>
</reference>
<dbReference type="InterPro" id="IPR013785">
    <property type="entry name" value="Aldolase_TIM"/>
</dbReference>
<dbReference type="EC" id="5.3.1.1" evidence="7 8"/>
<evidence type="ECO:0000256" key="1">
    <source>
        <dbReference type="ARBA" id="ARBA00004680"/>
    </source>
</evidence>
<dbReference type="OrthoDB" id="9809429at2"/>
<dbReference type="UniPathway" id="UPA00109">
    <property type="reaction ID" value="UER00189"/>
</dbReference>
<dbReference type="HAMAP" id="MF_00147_B">
    <property type="entry name" value="TIM_B"/>
    <property type="match status" value="1"/>
</dbReference>
<dbReference type="PROSITE" id="PS51440">
    <property type="entry name" value="TIM_2"/>
    <property type="match status" value="1"/>
</dbReference>
<evidence type="ECO:0000256" key="4">
    <source>
        <dbReference type="ARBA" id="ARBA00022490"/>
    </source>
</evidence>
<dbReference type="PANTHER" id="PTHR21139:SF42">
    <property type="entry name" value="TRIOSEPHOSPHATE ISOMERASE"/>
    <property type="match status" value="1"/>
</dbReference>
<organism evidence="9 10">
    <name type="scientific">Aquirufa nivalisilvae</name>
    <dbReference type="NCBI Taxonomy" id="2516557"/>
    <lineage>
        <taxon>Bacteria</taxon>
        <taxon>Pseudomonadati</taxon>
        <taxon>Bacteroidota</taxon>
        <taxon>Cytophagia</taxon>
        <taxon>Cytophagales</taxon>
        <taxon>Flectobacillaceae</taxon>
        <taxon>Aquirufa</taxon>
    </lineage>
</organism>
<dbReference type="RefSeq" id="WP_109321723.1">
    <property type="nucleotide sequence ID" value="NZ_CP029346.1"/>
</dbReference>
<gene>
    <name evidence="7 9" type="primary">tpiA</name>
    <name evidence="9" type="ORF">HME7025_00058</name>
</gene>
<dbReference type="Proteomes" id="UP000245468">
    <property type="component" value="Chromosome"/>
</dbReference>
<dbReference type="GO" id="GO:0004807">
    <property type="term" value="F:triose-phosphate isomerase activity"/>
    <property type="evidence" value="ECO:0007669"/>
    <property type="project" value="UniProtKB-UniRule"/>
</dbReference>
<dbReference type="FunFam" id="3.20.20.70:FF:000016">
    <property type="entry name" value="Triosephosphate isomerase"/>
    <property type="match status" value="1"/>
</dbReference>
<dbReference type="GO" id="GO:0019563">
    <property type="term" value="P:glycerol catabolic process"/>
    <property type="evidence" value="ECO:0007669"/>
    <property type="project" value="TreeGrafter"/>
</dbReference>
<feature type="binding site" evidence="7">
    <location>
        <position position="176"/>
    </location>
    <ligand>
        <name>substrate</name>
    </ligand>
</feature>
<dbReference type="KEGG" id="psez:HME7025_00058"/>
<keyword evidence="6 7" id="KW-0413">Isomerase</keyword>
<name>A0A2S2DRC6_9BACT</name>
<dbReference type="GO" id="GO:0006096">
    <property type="term" value="P:glycolytic process"/>
    <property type="evidence" value="ECO:0007669"/>
    <property type="project" value="UniProtKB-UniRule"/>
</dbReference>
<dbReference type="InterPro" id="IPR020861">
    <property type="entry name" value="Triosephosphate_isomerase_AS"/>
</dbReference>
<evidence type="ECO:0000256" key="3">
    <source>
        <dbReference type="ARBA" id="ARBA00022432"/>
    </source>
</evidence>
<dbReference type="PANTHER" id="PTHR21139">
    <property type="entry name" value="TRIOSEPHOSPHATE ISOMERASE"/>
    <property type="match status" value="1"/>
</dbReference>
<comment type="catalytic activity">
    <reaction evidence="7 8">
        <text>D-glyceraldehyde 3-phosphate = dihydroxyacetone phosphate</text>
        <dbReference type="Rhea" id="RHEA:18585"/>
        <dbReference type="ChEBI" id="CHEBI:57642"/>
        <dbReference type="ChEBI" id="CHEBI:59776"/>
        <dbReference type="EC" id="5.3.1.1"/>
    </reaction>
</comment>
<dbReference type="GO" id="GO:0005829">
    <property type="term" value="C:cytosol"/>
    <property type="evidence" value="ECO:0007669"/>
    <property type="project" value="TreeGrafter"/>
</dbReference>
<evidence type="ECO:0000256" key="2">
    <source>
        <dbReference type="ARBA" id="ARBA00007422"/>
    </source>
</evidence>
<comment type="function">
    <text evidence="7">Involved in the gluconeogenesis. Catalyzes stereospecifically the conversion of dihydroxyacetone phosphate (DHAP) to D-glyceraldehyde-3-phosphate (G3P).</text>
</comment>
<dbReference type="UniPathway" id="UPA00138"/>
<dbReference type="Gene3D" id="3.20.20.70">
    <property type="entry name" value="Aldolase class I"/>
    <property type="match status" value="1"/>
</dbReference>